<name>A0A1Z5JKX6_FISSO</name>
<organism evidence="3 4">
    <name type="scientific">Fistulifera solaris</name>
    <name type="common">Oleaginous diatom</name>
    <dbReference type="NCBI Taxonomy" id="1519565"/>
    <lineage>
        <taxon>Eukaryota</taxon>
        <taxon>Sar</taxon>
        <taxon>Stramenopiles</taxon>
        <taxon>Ochrophyta</taxon>
        <taxon>Bacillariophyta</taxon>
        <taxon>Bacillariophyceae</taxon>
        <taxon>Bacillariophycidae</taxon>
        <taxon>Naviculales</taxon>
        <taxon>Naviculaceae</taxon>
        <taxon>Fistulifera</taxon>
    </lineage>
</organism>
<feature type="coiled-coil region" evidence="1">
    <location>
        <begin position="41"/>
        <end position="213"/>
    </location>
</feature>
<comment type="caution">
    <text evidence="3">The sequence shown here is derived from an EMBL/GenBank/DDBJ whole genome shotgun (WGS) entry which is preliminary data.</text>
</comment>
<dbReference type="AlphaFoldDB" id="A0A1Z5JKX6"/>
<dbReference type="InParanoid" id="A0A1Z5JKX6"/>
<keyword evidence="4" id="KW-1185">Reference proteome</keyword>
<dbReference type="SUPFAM" id="SSF57997">
    <property type="entry name" value="Tropomyosin"/>
    <property type="match status" value="2"/>
</dbReference>
<dbReference type="Proteomes" id="UP000198406">
    <property type="component" value="Unassembled WGS sequence"/>
</dbReference>
<feature type="compositionally biased region" description="Low complexity" evidence="2">
    <location>
        <begin position="7"/>
        <end position="18"/>
    </location>
</feature>
<sequence length="837" mass="96140">MPSPCHSMSSFTEVSSSSATPTIDAEKVSADCHYSHYTHTAENERVDEEKQSQKLAQLEELAGAMRNRAFAAEGRVQLVEAKLKSTVSQYECQLEEAQKRNQFLERKVVQMETHRADKELEYKEKVQQLESELLQWRQKAENVEDELEQMVSSFNKRIEELQEKLTVAHNESGKLRLALTHAERAREDLATTSRQTENEVTRLRSLLQEKDARAQSERDERDRNLQVLEGVQRRLLEAEGRLNVSNQLNDFYKSKLVALEEEKAMRVPIVAQNAVLKKKLHDKEKHLDDATAQCAVQVEKIGSLENDINTMKGLHNQTIEALEAKVYTLATEEIILREEVDHFRIRLASAEKENQILKNTLSALKSQLSAALEEKDKLQRDLNLLKKTKNSEDVAAKEQIKELDTQLKELRSKGDYLEFQLAEREADTNGQLSVLDSQLESTLFQVASLENDISYLNEQKLLYEAHYADQVRNLENQLKQSATELALLKDEALIAAADTAEEQSMLKKAIAKLQATCDECRSELEMTKSQLEERDTQLSSLQHDSTWKIESLEQTLESSKDMNDKLNENLVKSEAASRDLQSQVDELQARLADSACLAKTLTDQLTEIRKTAQEQISSLKSQLQETGQKLLETQQQLVEAQQDVLHKKQQISDFDDQLPLINRKIYYLEAEVNYAKDDVLMFQNKLKMQTDEFQSQLKIERDKYDLLKAEAGLKSDKMNDLDATVEKLQSCLDERTNDLDEAKSQVTNQVRSNRELTNTIIDLKSQLFESEIMIDALRAKLSRAQCKDENKVRKASLKAIARDYEKEVTNLRERIAMLEEDKLRNMEHVRLLESNFM</sequence>
<dbReference type="EMBL" id="BDSP01000082">
    <property type="protein sequence ID" value="GAX14673.1"/>
    <property type="molecule type" value="Genomic_DNA"/>
</dbReference>
<feature type="coiled-coil region" evidence="1">
    <location>
        <begin position="725"/>
        <end position="759"/>
    </location>
</feature>
<keyword evidence="1" id="KW-0175">Coiled coil</keyword>
<feature type="coiled-coil region" evidence="1">
    <location>
        <begin position="340"/>
        <end position="413"/>
    </location>
</feature>
<feature type="coiled-coil region" evidence="1">
    <location>
        <begin position="794"/>
        <end position="821"/>
    </location>
</feature>
<gene>
    <name evidence="3" type="ORF">FisN_11Hu212</name>
</gene>
<feature type="region of interest" description="Disordered" evidence="2">
    <location>
        <begin position="1"/>
        <end position="24"/>
    </location>
</feature>
<evidence type="ECO:0000256" key="1">
    <source>
        <dbReference type="SAM" id="Coils"/>
    </source>
</evidence>
<proteinExistence type="predicted"/>
<accession>A0A1Z5JKX6</accession>
<protein>
    <submittedName>
        <fullName evidence="3">Uncharacterized protein</fullName>
    </submittedName>
</protein>
<feature type="coiled-coil region" evidence="1">
    <location>
        <begin position="464"/>
        <end position="650"/>
    </location>
</feature>
<evidence type="ECO:0000313" key="4">
    <source>
        <dbReference type="Proteomes" id="UP000198406"/>
    </source>
</evidence>
<evidence type="ECO:0000313" key="3">
    <source>
        <dbReference type="EMBL" id="GAX14673.1"/>
    </source>
</evidence>
<evidence type="ECO:0000256" key="2">
    <source>
        <dbReference type="SAM" id="MobiDB-lite"/>
    </source>
</evidence>
<reference evidence="3 4" key="1">
    <citation type="journal article" date="2015" name="Plant Cell">
        <title>Oil accumulation by the oleaginous diatom Fistulifera solaris as revealed by the genome and transcriptome.</title>
        <authorList>
            <person name="Tanaka T."/>
            <person name="Maeda Y."/>
            <person name="Veluchamy A."/>
            <person name="Tanaka M."/>
            <person name="Abida H."/>
            <person name="Marechal E."/>
            <person name="Bowler C."/>
            <person name="Muto M."/>
            <person name="Sunaga Y."/>
            <person name="Tanaka M."/>
            <person name="Yoshino T."/>
            <person name="Taniguchi T."/>
            <person name="Fukuda Y."/>
            <person name="Nemoto M."/>
            <person name="Matsumoto M."/>
            <person name="Wong P.S."/>
            <person name="Aburatani S."/>
            <person name="Fujibuchi W."/>
        </authorList>
    </citation>
    <scope>NUCLEOTIDE SEQUENCE [LARGE SCALE GENOMIC DNA]</scope>
    <source>
        <strain evidence="3 4">JPCC DA0580</strain>
    </source>
</reference>